<accession>A0ABP9QX46</accession>
<dbReference type="RefSeq" id="WP_346054847.1">
    <property type="nucleotide sequence ID" value="NZ_BAABIB010000083.1"/>
</dbReference>
<dbReference type="InterPro" id="IPR002577">
    <property type="entry name" value="HTH_HxlR"/>
</dbReference>
<dbReference type="EMBL" id="BAABIB010000083">
    <property type="protein sequence ID" value="GAA5169020.1"/>
    <property type="molecule type" value="Genomic_DNA"/>
</dbReference>
<dbReference type="InterPro" id="IPR036390">
    <property type="entry name" value="WH_DNA-bd_sf"/>
</dbReference>
<dbReference type="Proteomes" id="UP001500192">
    <property type="component" value="Unassembled WGS sequence"/>
</dbReference>
<sequence>MEVGSEELSRGFDLIQWLQGKWVPDIVVALWNGPKRFNDLFVSARELKLIHRWSRRDSTLSREVFSETLHRMEADGLLTRNEDNSSVPRSVWYELSPELKDLLGRRSWAALEWAVEHEDLLERARRRRQEGSGHDG</sequence>
<dbReference type="Gene3D" id="1.10.10.10">
    <property type="entry name" value="Winged helix-like DNA-binding domain superfamily/Winged helix DNA-binding domain"/>
    <property type="match status" value="1"/>
</dbReference>
<comment type="caution">
    <text evidence="2">The sequence shown here is derived from an EMBL/GenBank/DDBJ whole genome shotgun (WGS) entry which is preliminary data.</text>
</comment>
<dbReference type="Pfam" id="PF01638">
    <property type="entry name" value="HxlR"/>
    <property type="match status" value="1"/>
</dbReference>
<gene>
    <name evidence="2" type="ORF">GCM10023214_45580</name>
</gene>
<proteinExistence type="predicted"/>
<keyword evidence="3" id="KW-1185">Reference proteome</keyword>
<evidence type="ECO:0000313" key="3">
    <source>
        <dbReference type="Proteomes" id="UP001500192"/>
    </source>
</evidence>
<name>A0ABP9QX46_9PSEU</name>
<dbReference type="SUPFAM" id="SSF46785">
    <property type="entry name" value="Winged helix' DNA-binding domain"/>
    <property type="match status" value="1"/>
</dbReference>
<dbReference type="InterPro" id="IPR036388">
    <property type="entry name" value="WH-like_DNA-bd_sf"/>
</dbReference>
<evidence type="ECO:0000313" key="2">
    <source>
        <dbReference type="EMBL" id="GAA5169020.1"/>
    </source>
</evidence>
<feature type="domain" description="HTH hxlR-type" evidence="1">
    <location>
        <begin position="18"/>
        <end position="102"/>
    </location>
</feature>
<protein>
    <recommendedName>
        <fullName evidence="1">HTH hxlR-type domain-containing protein</fullName>
    </recommendedName>
</protein>
<organism evidence="2 3">
    <name type="scientific">Amycolatopsis dongchuanensis</name>
    <dbReference type="NCBI Taxonomy" id="1070866"/>
    <lineage>
        <taxon>Bacteria</taxon>
        <taxon>Bacillati</taxon>
        <taxon>Actinomycetota</taxon>
        <taxon>Actinomycetes</taxon>
        <taxon>Pseudonocardiales</taxon>
        <taxon>Pseudonocardiaceae</taxon>
        <taxon>Amycolatopsis</taxon>
    </lineage>
</organism>
<reference evidence="3" key="1">
    <citation type="journal article" date="2019" name="Int. J. Syst. Evol. Microbiol.">
        <title>The Global Catalogue of Microorganisms (GCM) 10K type strain sequencing project: providing services to taxonomists for standard genome sequencing and annotation.</title>
        <authorList>
            <consortium name="The Broad Institute Genomics Platform"/>
            <consortium name="The Broad Institute Genome Sequencing Center for Infectious Disease"/>
            <person name="Wu L."/>
            <person name="Ma J."/>
        </authorList>
    </citation>
    <scope>NUCLEOTIDE SEQUENCE [LARGE SCALE GENOMIC DNA]</scope>
    <source>
        <strain evidence="3">JCM 18054</strain>
    </source>
</reference>
<evidence type="ECO:0000259" key="1">
    <source>
        <dbReference type="Pfam" id="PF01638"/>
    </source>
</evidence>